<evidence type="ECO:0000313" key="2">
    <source>
        <dbReference type="EMBL" id="RNA07465.1"/>
    </source>
</evidence>
<dbReference type="AlphaFoldDB" id="A0A3M7Q933"/>
<proteinExistence type="predicted"/>
<name>A0A3M7Q933_BRAPC</name>
<sequence length="152" mass="16471">MGSGVNSAFSHLYSNRAIFYNFTCYLEGFFIRCISLIVLLLTVVDYTDFQRFIAIQNFASRWVPPAPGIMASFVSTRPILADEDATRISQANAISSPPPSATPSIAAIIGTVLETKGPTSSCCIFALSFKSAPAQKTPGTKLRIITHRAFLS</sequence>
<dbReference type="Proteomes" id="UP000276133">
    <property type="component" value="Unassembled WGS sequence"/>
</dbReference>
<keyword evidence="1" id="KW-1133">Transmembrane helix</keyword>
<reference evidence="2 3" key="1">
    <citation type="journal article" date="2018" name="Sci. Rep.">
        <title>Genomic signatures of local adaptation to the degree of environmental predictability in rotifers.</title>
        <authorList>
            <person name="Franch-Gras L."/>
            <person name="Hahn C."/>
            <person name="Garcia-Roger E.M."/>
            <person name="Carmona M.J."/>
            <person name="Serra M."/>
            <person name="Gomez A."/>
        </authorList>
    </citation>
    <scope>NUCLEOTIDE SEQUENCE [LARGE SCALE GENOMIC DNA]</scope>
    <source>
        <strain evidence="2">HYR1</strain>
    </source>
</reference>
<keyword evidence="1" id="KW-0812">Transmembrane</keyword>
<accession>A0A3M7Q933</accession>
<feature type="transmembrane region" description="Helical" evidence="1">
    <location>
        <begin position="29"/>
        <end position="47"/>
    </location>
</feature>
<evidence type="ECO:0000313" key="3">
    <source>
        <dbReference type="Proteomes" id="UP000276133"/>
    </source>
</evidence>
<dbReference type="EMBL" id="REGN01007028">
    <property type="protein sequence ID" value="RNA07465.1"/>
    <property type="molecule type" value="Genomic_DNA"/>
</dbReference>
<gene>
    <name evidence="2" type="ORF">BpHYR1_025323</name>
</gene>
<organism evidence="2 3">
    <name type="scientific">Brachionus plicatilis</name>
    <name type="common">Marine rotifer</name>
    <name type="synonym">Brachionus muelleri</name>
    <dbReference type="NCBI Taxonomy" id="10195"/>
    <lineage>
        <taxon>Eukaryota</taxon>
        <taxon>Metazoa</taxon>
        <taxon>Spiralia</taxon>
        <taxon>Gnathifera</taxon>
        <taxon>Rotifera</taxon>
        <taxon>Eurotatoria</taxon>
        <taxon>Monogononta</taxon>
        <taxon>Pseudotrocha</taxon>
        <taxon>Ploima</taxon>
        <taxon>Brachionidae</taxon>
        <taxon>Brachionus</taxon>
    </lineage>
</organism>
<comment type="caution">
    <text evidence="2">The sequence shown here is derived from an EMBL/GenBank/DDBJ whole genome shotgun (WGS) entry which is preliminary data.</text>
</comment>
<protein>
    <submittedName>
        <fullName evidence="2">Uncharacterized protein</fullName>
    </submittedName>
</protein>
<keyword evidence="1" id="KW-0472">Membrane</keyword>
<keyword evidence="3" id="KW-1185">Reference proteome</keyword>
<evidence type="ECO:0000256" key="1">
    <source>
        <dbReference type="SAM" id="Phobius"/>
    </source>
</evidence>